<feature type="non-terminal residue" evidence="2">
    <location>
        <position position="1"/>
    </location>
</feature>
<feature type="domain" description="Metallo-beta-lactamase" evidence="1">
    <location>
        <begin position="57"/>
        <end position="131"/>
    </location>
</feature>
<dbReference type="Pfam" id="PF00753">
    <property type="entry name" value="Lactamase_B"/>
    <property type="match status" value="1"/>
</dbReference>
<proteinExistence type="predicted"/>
<dbReference type="SUPFAM" id="SSF56281">
    <property type="entry name" value="Metallo-hydrolase/oxidoreductase"/>
    <property type="match status" value="1"/>
</dbReference>
<evidence type="ECO:0000313" key="2">
    <source>
        <dbReference type="EMBL" id="VAX23587.1"/>
    </source>
</evidence>
<accession>A0A3B1D4B7</accession>
<dbReference type="EMBL" id="UOGC01000152">
    <property type="protein sequence ID" value="VAX23587.1"/>
    <property type="molecule type" value="Genomic_DNA"/>
</dbReference>
<evidence type="ECO:0000259" key="1">
    <source>
        <dbReference type="Pfam" id="PF00753"/>
    </source>
</evidence>
<dbReference type="PANTHER" id="PTHR30619">
    <property type="entry name" value="DNA INTERNALIZATION/COMPETENCE PROTEIN COMEC/REC2"/>
    <property type="match status" value="1"/>
</dbReference>
<name>A0A3B1D4B7_9ZZZZ</name>
<protein>
    <submittedName>
        <fullName evidence="2">DNA internalization-related competence protein ComEC/Rec2</fullName>
    </submittedName>
</protein>
<sequence>DVLYDHGAIKTKNDAYLRFLKTAKRDGKYKALKAGDRIEFKGGLVMDVLSPSPDAISGNSNNNSLVVKLTYGKVKVLLTGDIESEVERVLLDSGIDLSADILKIAHHGSRSSSATEFLKRVGAKTAIISAGRNNSFGHPADETLRRLENANLKIYRTDISGEIVMTTDGSMVEWMTYRENAR</sequence>
<dbReference type="InterPro" id="IPR001279">
    <property type="entry name" value="Metallo-B-lactamas"/>
</dbReference>
<dbReference type="AlphaFoldDB" id="A0A3B1D4B7"/>
<reference evidence="2" key="1">
    <citation type="submission" date="2018-06" db="EMBL/GenBank/DDBJ databases">
        <authorList>
            <person name="Zhirakovskaya E."/>
        </authorList>
    </citation>
    <scope>NUCLEOTIDE SEQUENCE</scope>
</reference>
<organism evidence="2">
    <name type="scientific">hydrothermal vent metagenome</name>
    <dbReference type="NCBI Taxonomy" id="652676"/>
    <lineage>
        <taxon>unclassified sequences</taxon>
        <taxon>metagenomes</taxon>
        <taxon>ecological metagenomes</taxon>
    </lineage>
</organism>
<gene>
    <name evidence="2" type="ORF">MNBD_NITROSPINAE01-367</name>
</gene>
<dbReference type="Gene3D" id="3.60.15.10">
    <property type="entry name" value="Ribonuclease Z/Hydroxyacylglutathione hydrolase-like"/>
    <property type="match status" value="1"/>
</dbReference>
<dbReference type="InterPro" id="IPR052159">
    <property type="entry name" value="Competence_DNA_uptake"/>
</dbReference>
<dbReference type="InterPro" id="IPR036866">
    <property type="entry name" value="RibonucZ/Hydroxyglut_hydro"/>
</dbReference>
<dbReference type="PANTHER" id="PTHR30619:SF1">
    <property type="entry name" value="RECOMBINATION PROTEIN 2"/>
    <property type="match status" value="1"/>
</dbReference>